<dbReference type="InterPro" id="IPR020103">
    <property type="entry name" value="PsdUridine_synth_cat_dom_sf"/>
</dbReference>
<comment type="catalytic activity">
    <reaction evidence="1">
        <text>a uridine in RNA = a pseudouridine in RNA</text>
        <dbReference type="Rhea" id="RHEA:48348"/>
        <dbReference type="Rhea" id="RHEA-COMP:12068"/>
        <dbReference type="Rhea" id="RHEA-COMP:12069"/>
        <dbReference type="ChEBI" id="CHEBI:65314"/>
        <dbReference type="ChEBI" id="CHEBI:65315"/>
    </reaction>
</comment>
<name>A0AAV5CGL0_ELECO</name>
<dbReference type="InterPro" id="IPR006224">
    <property type="entry name" value="PsdUridine_synth_RluA-like_CS"/>
</dbReference>
<comment type="caution">
    <text evidence="5">The sequence shown here is derived from an EMBL/GenBank/DDBJ whole genome shotgun (WGS) entry which is preliminary data.</text>
</comment>
<reference evidence="5" key="1">
    <citation type="journal article" date="2018" name="DNA Res.">
        <title>Multiple hybrid de novo genome assembly of finger millet, an orphan allotetraploid crop.</title>
        <authorList>
            <person name="Hatakeyama M."/>
            <person name="Aluri S."/>
            <person name="Balachadran M.T."/>
            <person name="Sivarajan S.R."/>
            <person name="Patrignani A."/>
            <person name="Gruter S."/>
            <person name="Poveda L."/>
            <person name="Shimizu-Inatsugi R."/>
            <person name="Baeten J."/>
            <person name="Francoijs K.J."/>
            <person name="Nataraja K.N."/>
            <person name="Reddy Y.A.N."/>
            <person name="Phadnis S."/>
            <person name="Ravikumar R.L."/>
            <person name="Schlapbach R."/>
            <person name="Sreeman S.M."/>
            <person name="Shimizu K.K."/>
        </authorList>
    </citation>
    <scope>NUCLEOTIDE SEQUENCE</scope>
</reference>
<evidence type="ECO:0000256" key="1">
    <source>
        <dbReference type="ARBA" id="ARBA00000073"/>
    </source>
</evidence>
<dbReference type="AlphaFoldDB" id="A0AAV5CGL0"/>
<keyword evidence="6" id="KW-1185">Reference proteome</keyword>
<dbReference type="Pfam" id="PF00849">
    <property type="entry name" value="PseudoU_synth_2"/>
    <property type="match status" value="1"/>
</dbReference>
<evidence type="ECO:0000256" key="2">
    <source>
        <dbReference type="ARBA" id="ARBA00010876"/>
    </source>
</evidence>
<comment type="similarity">
    <text evidence="2">Belongs to the pseudouridine synthase RluA family.</text>
</comment>
<dbReference type="InterPro" id="IPR050188">
    <property type="entry name" value="RluA_PseudoU_synthase"/>
</dbReference>
<dbReference type="PANTHER" id="PTHR21600:SF87">
    <property type="entry name" value="RNA PSEUDOURIDYLATE SYNTHASE DOMAIN-CONTAINING PROTEIN 1"/>
    <property type="match status" value="1"/>
</dbReference>
<organism evidence="5 6">
    <name type="scientific">Eleusine coracana subsp. coracana</name>
    <dbReference type="NCBI Taxonomy" id="191504"/>
    <lineage>
        <taxon>Eukaryota</taxon>
        <taxon>Viridiplantae</taxon>
        <taxon>Streptophyta</taxon>
        <taxon>Embryophyta</taxon>
        <taxon>Tracheophyta</taxon>
        <taxon>Spermatophyta</taxon>
        <taxon>Magnoliopsida</taxon>
        <taxon>Liliopsida</taxon>
        <taxon>Poales</taxon>
        <taxon>Poaceae</taxon>
        <taxon>PACMAD clade</taxon>
        <taxon>Chloridoideae</taxon>
        <taxon>Cynodonteae</taxon>
        <taxon>Eleusininae</taxon>
        <taxon>Eleusine</taxon>
    </lineage>
</organism>
<dbReference type="Gene3D" id="3.30.2350.10">
    <property type="entry name" value="Pseudouridine synthase"/>
    <property type="match status" value="1"/>
</dbReference>
<sequence length="234" mass="25954">MVVHPAPGNANGTLVNAILHHCRISTFTCLARNSTGDECPDSSDDDIDVFDVDQFTTDEVSPKVQESLVRPGIVHRLDKGTSGLLVVAKDEHSHAQLAEQFKLHTIRRVYISLTCGVPNPSSGRIEASIGRDPNNRIRMIAIPGSGHRYARHAASRYKVREVFAGGGSALVEWRLETGRTHQIGHASMLHYLGKLLEFTCPPSDDFVEASMVYYGNKLQFLAVEIRYKKVQNYL</sequence>
<evidence type="ECO:0000313" key="6">
    <source>
        <dbReference type="Proteomes" id="UP001054889"/>
    </source>
</evidence>
<dbReference type="PROSITE" id="PS01129">
    <property type="entry name" value="PSI_RLU"/>
    <property type="match status" value="1"/>
</dbReference>
<dbReference type="PANTHER" id="PTHR21600">
    <property type="entry name" value="MITOCHONDRIAL RNA PSEUDOURIDINE SYNTHASE"/>
    <property type="match status" value="1"/>
</dbReference>
<dbReference type="InterPro" id="IPR006145">
    <property type="entry name" value="PsdUridine_synth_RsuA/RluA"/>
</dbReference>
<evidence type="ECO:0000259" key="4">
    <source>
        <dbReference type="Pfam" id="PF00849"/>
    </source>
</evidence>
<dbReference type="GO" id="GO:0000455">
    <property type="term" value="P:enzyme-directed rRNA pseudouridine synthesis"/>
    <property type="evidence" value="ECO:0007669"/>
    <property type="project" value="TreeGrafter"/>
</dbReference>
<evidence type="ECO:0000256" key="3">
    <source>
        <dbReference type="ARBA" id="ARBA00022884"/>
    </source>
</evidence>
<proteinExistence type="inferred from homology"/>
<dbReference type="Proteomes" id="UP001054889">
    <property type="component" value="Unassembled WGS sequence"/>
</dbReference>
<accession>A0AAV5CGL0</accession>
<dbReference type="CDD" id="cd02869">
    <property type="entry name" value="PseudoU_synth_RluA_like"/>
    <property type="match status" value="1"/>
</dbReference>
<feature type="domain" description="Pseudouridine synthase RsuA/RluA-like" evidence="4">
    <location>
        <begin position="68"/>
        <end position="183"/>
    </location>
</feature>
<reference evidence="5" key="2">
    <citation type="submission" date="2021-12" db="EMBL/GenBank/DDBJ databases">
        <title>Resequencing data analysis of finger millet.</title>
        <authorList>
            <person name="Hatakeyama M."/>
            <person name="Aluri S."/>
            <person name="Balachadran M.T."/>
            <person name="Sivarajan S.R."/>
            <person name="Poveda L."/>
            <person name="Shimizu-Inatsugi R."/>
            <person name="Schlapbach R."/>
            <person name="Sreeman S.M."/>
            <person name="Shimizu K.K."/>
        </authorList>
    </citation>
    <scope>NUCLEOTIDE SEQUENCE</scope>
</reference>
<keyword evidence="3" id="KW-0694">RNA-binding</keyword>
<dbReference type="EMBL" id="BQKI01000007">
    <property type="protein sequence ID" value="GJM97428.1"/>
    <property type="molecule type" value="Genomic_DNA"/>
</dbReference>
<dbReference type="GO" id="GO:0009982">
    <property type="term" value="F:pseudouridine synthase activity"/>
    <property type="evidence" value="ECO:0007669"/>
    <property type="project" value="InterPro"/>
</dbReference>
<evidence type="ECO:0000313" key="5">
    <source>
        <dbReference type="EMBL" id="GJM97428.1"/>
    </source>
</evidence>
<gene>
    <name evidence="5" type="primary">ga14355</name>
    <name evidence="5" type="ORF">PR202_ga14355</name>
</gene>
<dbReference type="SUPFAM" id="SSF55120">
    <property type="entry name" value="Pseudouridine synthase"/>
    <property type="match status" value="1"/>
</dbReference>
<dbReference type="GO" id="GO:0003723">
    <property type="term" value="F:RNA binding"/>
    <property type="evidence" value="ECO:0007669"/>
    <property type="project" value="UniProtKB-KW"/>
</dbReference>
<protein>
    <recommendedName>
        <fullName evidence="4">Pseudouridine synthase RsuA/RluA-like domain-containing protein</fullName>
    </recommendedName>
</protein>